<keyword evidence="1" id="KW-0812">Transmembrane</keyword>
<protein>
    <submittedName>
        <fullName evidence="2">Uncharacterized protein</fullName>
    </submittedName>
</protein>
<accession>A0A0F9GYU3</accession>
<organism evidence="2">
    <name type="scientific">marine sediment metagenome</name>
    <dbReference type="NCBI Taxonomy" id="412755"/>
    <lineage>
        <taxon>unclassified sequences</taxon>
        <taxon>metagenomes</taxon>
        <taxon>ecological metagenomes</taxon>
    </lineage>
</organism>
<gene>
    <name evidence="2" type="ORF">LCGC14_1768790</name>
</gene>
<keyword evidence="1" id="KW-0472">Membrane</keyword>
<keyword evidence="1" id="KW-1133">Transmembrane helix</keyword>
<feature type="transmembrane region" description="Helical" evidence="1">
    <location>
        <begin position="6"/>
        <end position="27"/>
    </location>
</feature>
<proteinExistence type="predicted"/>
<reference evidence="2" key="1">
    <citation type="journal article" date="2015" name="Nature">
        <title>Complex archaea that bridge the gap between prokaryotes and eukaryotes.</title>
        <authorList>
            <person name="Spang A."/>
            <person name="Saw J.H."/>
            <person name="Jorgensen S.L."/>
            <person name="Zaremba-Niedzwiedzka K."/>
            <person name="Martijn J."/>
            <person name="Lind A.E."/>
            <person name="van Eijk R."/>
            <person name="Schleper C."/>
            <person name="Guy L."/>
            <person name="Ettema T.J."/>
        </authorList>
    </citation>
    <scope>NUCLEOTIDE SEQUENCE</scope>
</reference>
<name>A0A0F9GYU3_9ZZZZ</name>
<evidence type="ECO:0000313" key="2">
    <source>
        <dbReference type="EMBL" id="KKM03994.1"/>
    </source>
</evidence>
<dbReference type="AlphaFoldDB" id="A0A0F9GYU3"/>
<sequence length="67" mass="7548">MWRQVLIILALMVLAGVLGVAVTMYTYEERLQALDARVTLFETLRIEAVVTDPPNVEPESISPPLMY</sequence>
<evidence type="ECO:0000256" key="1">
    <source>
        <dbReference type="SAM" id="Phobius"/>
    </source>
</evidence>
<comment type="caution">
    <text evidence="2">The sequence shown here is derived from an EMBL/GenBank/DDBJ whole genome shotgun (WGS) entry which is preliminary data.</text>
</comment>
<dbReference type="EMBL" id="LAZR01016558">
    <property type="protein sequence ID" value="KKM03994.1"/>
    <property type="molecule type" value="Genomic_DNA"/>
</dbReference>